<evidence type="ECO:0008006" key="4">
    <source>
        <dbReference type="Google" id="ProtNLM"/>
    </source>
</evidence>
<sequence length="656" mass="68517">MTGERSENEWAQVLTDAIKTGVPVAPGGEHLGILDVDMRQAATIAPDDDELEQWGPERTIPSAAVRLALLDSNTTPDPHGLQVHGCRITGSLDLVEASLDCRIVLSRCQLDHDLEANGLQIPALALPGCRVAGINLDGARVDGGAFCAGLQAAGEVRALGAHIGGQLGLQKAVLSNRGGNALNLDGAQVDGGAFWAGLVTAGDVRAVGAHIAGELKLQGAVLSNPGGSALILDGARVDGGAFWAGLRATGEVRALGAHFDGQLGLQKAVLSNRGGNALSLDAARVDGAVFGAGLQASGEVRALGAHIGGQLGLQKAVLSNRGGNALNLDGAQVDGGAFWAGLRATGEVRAVSAHIGGQLDLEKVVCRPLPSLEAVGKIDMQDAVIGTLFIGGTTAKLDLHLSHIQALVLQDQEPPSGLEATGWTLTSIRLNGVDPKEQGRDVVLTHWLDKQEGFVPQPWHEAADALARDGHVEEATRLRIAAAKRSTKQLRPAGPPTWSVRAVIRWVTGWFRWLLRHGYGLAVAFGYRPLRAGLWLAAFGLVTLAIVTGCATQLEPARQARPLSTETAVQVVDQHGPLTGATDCQAAREGWDYPCLNKWLYAAETALPVVGSVQSSAWVWSPGAWLAAAVVTALKALAWLFTVLLLGGVTNLLRKT</sequence>
<keyword evidence="3" id="KW-1185">Reference proteome</keyword>
<name>A0ABQ1NYH1_9MICC</name>
<proteinExistence type="predicted"/>
<accession>A0ABQ1NYH1</accession>
<dbReference type="EMBL" id="BMJI01000005">
    <property type="protein sequence ID" value="GGC87335.1"/>
    <property type="molecule type" value="Genomic_DNA"/>
</dbReference>
<feature type="transmembrane region" description="Helical" evidence="1">
    <location>
        <begin position="624"/>
        <end position="653"/>
    </location>
</feature>
<dbReference type="Proteomes" id="UP000597761">
    <property type="component" value="Unassembled WGS sequence"/>
</dbReference>
<protein>
    <recommendedName>
        <fullName evidence="4">Membrane-associated oxidoreductase</fullName>
    </recommendedName>
</protein>
<comment type="caution">
    <text evidence="2">The sequence shown here is derived from an EMBL/GenBank/DDBJ whole genome shotgun (WGS) entry which is preliminary data.</text>
</comment>
<evidence type="ECO:0000256" key="1">
    <source>
        <dbReference type="SAM" id="Phobius"/>
    </source>
</evidence>
<evidence type="ECO:0000313" key="2">
    <source>
        <dbReference type="EMBL" id="GGC87335.1"/>
    </source>
</evidence>
<evidence type="ECO:0000313" key="3">
    <source>
        <dbReference type="Proteomes" id="UP000597761"/>
    </source>
</evidence>
<keyword evidence="1" id="KW-1133">Transmembrane helix</keyword>
<dbReference type="RefSeq" id="WP_229659824.1">
    <property type="nucleotide sequence ID" value="NZ_BMJI01000005.1"/>
</dbReference>
<feature type="transmembrane region" description="Helical" evidence="1">
    <location>
        <begin position="534"/>
        <end position="554"/>
    </location>
</feature>
<organism evidence="2 3">
    <name type="scientific">Tersicoccus solisilvae</name>
    <dbReference type="NCBI Taxonomy" id="1882339"/>
    <lineage>
        <taxon>Bacteria</taxon>
        <taxon>Bacillati</taxon>
        <taxon>Actinomycetota</taxon>
        <taxon>Actinomycetes</taxon>
        <taxon>Micrococcales</taxon>
        <taxon>Micrococcaceae</taxon>
        <taxon>Tersicoccus</taxon>
    </lineage>
</organism>
<keyword evidence="1" id="KW-0472">Membrane</keyword>
<reference evidence="3" key="1">
    <citation type="journal article" date="2019" name="Int. J. Syst. Evol. Microbiol.">
        <title>The Global Catalogue of Microorganisms (GCM) 10K type strain sequencing project: providing services to taxonomists for standard genome sequencing and annotation.</title>
        <authorList>
            <consortium name="The Broad Institute Genomics Platform"/>
            <consortium name="The Broad Institute Genome Sequencing Center for Infectious Disease"/>
            <person name="Wu L."/>
            <person name="Ma J."/>
        </authorList>
    </citation>
    <scope>NUCLEOTIDE SEQUENCE [LARGE SCALE GENOMIC DNA]</scope>
    <source>
        <strain evidence="3">CGMCC 1.15480</strain>
    </source>
</reference>
<gene>
    <name evidence="2" type="ORF">GCM10011512_12840</name>
</gene>
<keyword evidence="1" id="KW-0812">Transmembrane</keyword>